<gene>
    <name evidence="3" type="ORF">ERUC_LOCUS31901</name>
</gene>
<comment type="caution">
    <text evidence="3">The sequence shown here is derived from an EMBL/GenBank/DDBJ whole genome shotgun (WGS) entry which is preliminary data.</text>
</comment>
<feature type="compositionally biased region" description="Basic and acidic residues" evidence="2">
    <location>
        <begin position="299"/>
        <end position="329"/>
    </location>
</feature>
<feature type="region of interest" description="Disordered" evidence="2">
    <location>
        <begin position="221"/>
        <end position="350"/>
    </location>
</feature>
<evidence type="ECO:0000256" key="1">
    <source>
        <dbReference type="SAM" id="Coils"/>
    </source>
</evidence>
<sequence>MLLHPEVWGSNPRKYQIMQIMVKQVTRDLQLGAGRTIEHGSHRTARSDAVRPAESYQTLHLLPSLSTNPLACLSTEVPLPSLATYPSIYPPPLSAQKFAAVALINPIVPLDNPLYSLSLSPPLSSSPTLSTLTVSRHLPLHGRKRKESNLSAKKASKRQRTTKLSSRRTTTCSTSTSTSPQNNEFKALLTSLEAKVITLEARVTTLEASNARLKLILKRKRRRSTTASKLPHFAAKHRRFSSSKDPRQGTHASPKDTSDHNNQHRSTLRSDPPSPDHHSPDHHSPEPQPLDHLPPNHQPPDHHSPDHHSPDHHSTDHHSADQHSHDHQSSNHSSPDHQSSPHLPPAHLSPTYDTAIQTQDQPAMDINLSDHNFVYHTPPHTSSIQEAAQLDDIFHNHQVQRSPSLFLQGSPSQHEAPIATLPQFDPTPLNNLTTQTPPNHSPSTPKGHSLLPVYDSSAPPRTTPISSPNKVSPQGFSPHSSTINAFAAVAVLKGSSTNSEAQTSDSHVCELSDSSPAKKQKRHTPAEDEKSLAEALMKRRDFPQVVLISPPPEELWNLFSTTLRAKRNVKHVTPSKIDFSNEDLLKLATPRIWSDTLCNLAMTFRIAFCYRIPTTLPTSTKPTTAACPCHLINKVL</sequence>
<feature type="compositionally biased region" description="Low complexity" evidence="2">
    <location>
        <begin position="124"/>
        <end position="133"/>
    </location>
</feature>
<feature type="compositionally biased region" description="Low complexity" evidence="2">
    <location>
        <begin position="330"/>
        <end position="350"/>
    </location>
</feature>
<feature type="compositionally biased region" description="Polar residues" evidence="2">
    <location>
        <begin position="498"/>
        <end position="517"/>
    </location>
</feature>
<feature type="region of interest" description="Disordered" evidence="2">
    <location>
        <begin position="124"/>
        <end position="181"/>
    </location>
</feature>
<feature type="compositionally biased region" description="Low complexity" evidence="2">
    <location>
        <begin position="162"/>
        <end position="179"/>
    </location>
</feature>
<feature type="coiled-coil region" evidence="1">
    <location>
        <begin position="182"/>
        <end position="209"/>
    </location>
</feature>
<keyword evidence="4" id="KW-1185">Reference proteome</keyword>
<evidence type="ECO:0000256" key="2">
    <source>
        <dbReference type="SAM" id="MobiDB-lite"/>
    </source>
</evidence>
<dbReference type="EMBL" id="CAKOAT010445154">
    <property type="protein sequence ID" value="CAH8373709.1"/>
    <property type="molecule type" value="Genomic_DNA"/>
</dbReference>
<evidence type="ECO:0000313" key="4">
    <source>
        <dbReference type="Proteomes" id="UP001642260"/>
    </source>
</evidence>
<evidence type="ECO:0000313" key="3">
    <source>
        <dbReference type="EMBL" id="CAH8373709.1"/>
    </source>
</evidence>
<feature type="compositionally biased region" description="Low complexity" evidence="2">
    <location>
        <begin position="426"/>
        <end position="438"/>
    </location>
</feature>
<proteinExistence type="predicted"/>
<feature type="region of interest" description="Disordered" evidence="2">
    <location>
        <begin position="498"/>
        <end position="529"/>
    </location>
</feature>
<feature type="compositionally biased region" description="Basic and acidic residues" evidence="2">
    <location>
        <begin position="274"/>
        <end position="285"/>
    </location>
</feature>
<dbReference type="Proteomes" id="UP001642260">
    <property type="component" value="Unassembled WGS sequence"/>
</dbReference>
<feature type="compositionally biased region" description="Polar residues" evidence="2">
    <location>
        <begin position="459"/>
        <end position="478"/>
    </location>
</feature>
<reference evidence="3 4" key="1">
    <citation type="submission" date="2022-03" db="EMBL/GenBank/DDBJ databases">
        <authorList>
            <person name="Macdonald S."/>
            <person name="Ahmed S."/>
            <person name="Newling K."/>
        </authorList>
    </citation>
    <scope>NUCLEOTIDE SEQUENCE [LARGE SCALE GENOMIC DNA]</scope>
</reference>
<feature type="region of interest" description="Disordered" evidence="2">
    <location>
        <begin position="405"/>
        <end position="478"/>
    </location>
</feature>
<organism evidence="3 4">
    <name type="scientific">Eruca vesicaria subsp. sativa</name>
    <name type="common">Garden rocket</name>
    <name type="synonym">Eruca sativa</name>
    <dbReference type="NCBI Taxonomy" id="29727"/>
    <lineage>
        <taxon>Eukaryota</taxon>
        <taxon>Viridiplantae</taxon>
        <taxon>Streptophyta</taxon>
        <taxon>Embryophyta</taxon>
        <taxon>Tracheophyta</taxon>
        <taxon>Spermatophyta</taxon>
        <taxon>Magnoliopsida</taxon>
        <taxon>eudicotyledons</taxon>
        <taxon>Gunneridae</taxon>
        <taxon>Pentapetalae</taxon>
        <taxon>rosids</taxon>
        <taxon>malvids</taxon>
        <taxon>Brassicales</taxon>
        <taxon>Brassicaceae</taxon>
        <taxon>Brassiceae</taxon>
        <taxon>Eruca</taxon>
    </lineage>
</organism>
<dbReference type="AlphaFoldDB" id="A0ABC8L923"/>
<protein>
    <submittedName>
        <fullName evidence="3">Uncharacterized protein</fullName>
    </submittedName>
</protein>
<feature type="compositionally biased region" description="Basic and acidic residues" evidence="2">
    <location>
        <begin position="242"/>
        <end position="262"/>
    </location>
</feature>
<accession>A0ABC8L923</accession>
<name>A0ABC8L923_ERUVS</name>
<keyword evidence="1" id="KW-0175">Coiled coil</keyword>